<dbReference type="GO" id="GO:0005886">
    <property type="term" value="C:plasma membrane"/>
    <property type="evidence" value="ECO:0007669"/>
    <property type="project" value="UniProtKB-SubCell"/>
</dbReference>
<feature type="transmembrane region" description="Helical" evidence="11">
    <location>
        <begin position="91"/>
        <end position="108"/>
    </location>
</feature>
<keyword evidence="4" id="KW-0997">Cell inner membrane</keyword>
<dbReference type="EMBL" id="LGCL01000031">
    <property type="protein sequence ID" value="KPL74857.1"/>
    <property type="molecule type" value="Genomic_DNA"/>
</dbReference>
<dbReference type="Proteomes" id="UP000050417">
    <property type="component" value="Unassembled WGS sequence"/>
</dbReference>
<evidence type="ECO:0000256" key="9">
    <source>
        <dbReference type="ARBA" id="ARBA00035611"/>
    </source>
</evidence>
<keyword evidence="6 11" id="KW-0812">Transmembrane</keyword>
<dbReference type="PATRIC" id="fig|1134406.4.peg.1209"/>
<dbReference type="RefSeq" id="WP_075063562.1">
    <property type="nucleotide sequence ID" value="NZ_LGCL01000031.1"/>
</dbReference>
<dbReference type="Pfam" id="PF02653">
    <property type="entry name" value="BPD_transp_2"/>
    <property type="match status" value="1"/>
</dbReference>
<dbReference type="OrthoDB" id="9813906at2"/>
<feature type="transmembrane region" description="Helical" evidence="11">
    <location>
        <begin position="252"/>
        <end position="270"/>
    </location>
</feature>
<evidence type="ECO:0000256" key="1">
    <source>
        <dbReference type="ARBA" id="ARBA00004651"/>
    </source>
</evidence>
<keyword evidence="2" id="KW-0813">Transport</keyword>
<dbReference type="AlphaFoldDB" id="A0A0P6X1P3"/>
<dbReference type="STRING" id="1134406.ADN00_13570"/>
<comment type="caution">
    <text evidence="12">The sequence shown here is derived from an EMBL/GenBank/DDBJ whole genome shotgun (WGS) entry which is preliminary data.</text>
</comment>
<dbReference type="GO" id="GO:0022857">
    <property type="term" value="F:transmembrane transporter activity"/>
    <property type="evidence" value="ECO:0007669"/>
    <property type="project" value="InterPro"/>
</dbReference>
<reference evidence="12 13" key="1">
    <citation type="submission" date="2015-07" db="EMBL/GenBank/DDBJ databases">
        <title>Genome sequence of Ornatilinea apprima DSM 23815.</title>
        <authorList>
            <person name="Hemp J."/>
            <person name="Ward L.M."/>
            <person name="Pace L.A."/>
            <person name="Fischer W.W."/>
        </authorList>
    </citation>
    <scope>NUCLEOTIDE SEQUENCE [LARGE SCALE GENOMIC DNA]</scope>
    <source>
        <strain evidence="12 13">P3M-1</strain>
    </source>
</reference>
<dbReference type="PANTHER" id="PTHR32196:SF32">
    <property type="entry name" value="XYLOSE TRANSPORT SYSTEM PERMEASE PROTEIN XYLH"/>
    <property type="match status" value="1"/>
</dbReference>
<proteinExistence type="predicted"/>
<accession>A0A0P6X1P3</accession>
<evidence type="ECO:0000256" key="11">
    <source>
        <dbReference type="SAM" id="Phobius"/>
    </source>
</evidence>
<name>A0A0P6X1P3_9CHLR</name>
<feature type="transmembrane region" description="Helical" evidence="11">
    <location>
        <begin position="186"/>
        <end position="206"/>
    </location>
</feature>
<evidence type="ECO:0000256" key="10">
    <source>
        <dbReference type="ARBA" id="ARBA00035686"/>
    </source>
</evidence>
<comment type="function">
    <text evidence="9">Part of the binding-protein-dependent transport system for D-xylose. Probably responsible for the translocation of the substrate across the membrane.</text>
</comment>
<dbReference type="InterPro" id="IPR001851">
    <property type="entry name" value="ABC_transp_permease"/>
</dbReference>
<feature type="transmembrane region" description="Helical" evidence="11">
    <location>
        <begin position="30"/>
        <end position="47"/>
    </location>
</feature>
<keyword evidence="3" id="KW-1003">Cell membrane</keyword>
<feature type="transmembrane region" description="Helical" evidence="11">
    <location>
        <begin position="227"/>
        <end position="246"/>
    </location>
</feature>
<evidence type="ECO:0000256" key="3">
    <source>
        <dbReference type="ARBA" id="ARBA00022475"/>
    </source>
</evidence>
<feature type="transmembrane region" description="Helical" evidence="11">
    <location>
        <begin position="380"/>
        <end position="400"/>
    </location>
</feature>
<feature type="transmembrane region" description="Helical" evidence="11">
    <location>
        <begin position="300"/>
        <end position="324"/>
    </location>
</feature>
<evidence type="ECO:0000256" key="2">
    <source>
        <dbReference type="ARBA" id="ARBA00022448"/>
    </source>
</evidence>
<evidence type="ECO:0000256" key="5">
    <source>
        <dbReference type="ARBA" id="ARBA00022597"/>
    </source>
</evidence>
<keyword evidence="13" id="KW-1185">Reference proteome</keyword>
<comment type="subcellular location">
    <subcellularLocation>
        <location evidence="1">Cell membrane</location>
        <topology evidence="1">Multi-pass membrane protein</topology>
    </subcellularLocation>
</comment>
<dbReference type="PANTHER" id="PTHR32196">
    <property type="entry name" value="ABC TRANSPORTER PERMEASE PROTEIN YPHD-RELATED-RELATED"/>
    <property type="match status" value="1"/>
</dbReference>
<organism evidence="12 13">
    <name type="scientific">Ornatilinea apprima</name>
    <dbReference type="NCBI Taxonomy" id="1134406"/>
    <lineage>
        <taxon>Bacteria</taxon>
        <taxon>Bacillati</taxon>
        <taxon>Chloroflexota</taxon>
        <taxon>Anaerolineae</taxon>
        <taxon>Anaerolineales</taxon>
        <taxon>Anaerolineaceae</taxon>
        <taxon>Ornatilinea</taxon>
    </lineage>
</organism>
<evidence type="ECO:0000256" key="6">
    <source>
        <dbReference type="ARBA" id="ARBA00022692"/>
    </source>
</evidence>
<protein>
    <recommendedName>
        <fullName evidence="10">Xylose transport system permease protein XylH</fullName>
    </recommendedName>
</protein>
<keyword evidence="7 11" id="KW-1133">Transmembrane helix</keyword>
<evidence type="ECO:0000256" key="4">
    <source>
        <dbReference type="ARBA" id="ARBA00022519"/>
    </source>
</evidence>
<evidence type="ECO:0000313" key="13">
    <source>
        <dbReference type="Proteomes" id="UP000050417"/>
    </source>
</evidence>
<sequence>MAVTPEIKKPDEELGLLGELSKRFRQNMQTYTIILALIGIWVFFAVLTKGSFLSAQNFSNLFRQMTVTSFLAIGMVLVIVTAGIDLSVGKAAGFVSVMVAFLQARFWVQTIPIANPIVMAILSVIIGIIIGVIFGALQGSIIAYLRVPPFIVTLGGLFIARGLILWRTEGKTIPANQVGFDYIAQGYLPDLVGWIIAALVVAFLFFSMVTGRKRKRQYGVHVPNFAYDILLTGFFSALVLVYVFMVNQYKGVQVPVALLAVASVLMSYVANNTRFGRYTYAIGGNREAARLSGINIKKTLFMVYTVMGLLVGVGGVVLASYVGYGTIAAGEGYELDAIASAILGGTSPTGGSGTIFGALIGALIMSSLTTGLQMLNVQPYVQYMVKGVVLVLAVLLDVAFKKGKA</sequence>
<evidence type="ECO:0000256" key="8">
    <source>
        <dbReference type="ARBA" id="ARBA00023136"/>
    </source>
</evidence>
<keyword evidence="5" id="KW-0762">Sugar transport</keyword>
<evidence type="ECO:0000256" key="7">
    <source>
        <dbReference type="ARBA" id="ARBA00022989"/>
    </source>
</evidence>
<keyword evidence="8 11" id="KW-0472">Membrane</keyword>
<feature type="transmembrane region" description="Helical" evidence="11">
    <location>
        <begin position="114"/>
        <end position="137"/>
    </location>
</feature>
<feature type="transmembrane region" description="Helical" evidence="11">
    <location>
        <begin position="149"/>
        <end position="166"/>
    </location>
</feature>
<dbReference type="CDD" id="cd06579">
    <property type="entry name" value="TM_PBP1_transp_AraH_like"/>
    <property type="match status" value="1"/>
</dbReference>
<feature type="transmembrane region" description="Helical" evidence="11">
    <location>
        <begin position="67"/>
        <end position="84"/>
    </location>
</feature>
<evidence type="ECO:0000313" key="12">
    <source>
        <dbReference type="EMBL" id="KPL74857.1"/>
    </source>
</evidence>
<gene>
    <name evidence="12" type="ORF">ADN00_13570</name>
</gene>